<accession>A0A1X0YCX1</accession>
<dbReference type="SUPFAM" id="SSF58104">
    <property type="entry name" value="Methyl-accepting chemotaxis protein (MCP) signaling domain"/>
    <property type="match status" value="3"/>
</dbReference>
<dbReference type="GO" id="GO:0007165">
    <property type="term" value="P:signal transduction"/>
    <property type="evidence" value="ECO:0007669"/>
    <property type="project" value="UniProtKB-KW"/>
</dbReference>
<gene>
    <name evidence="8" type="ORF">B5V00_02695</name>
</gene>
<evidence type="ECO:0000256" key="4">
    <source>
        <dbReference type="SAM" id="Coils"/>
    </source>
</evidence>
<keyword evidence="5" id="KW-0472">Membrane</keyword>
<dbReference type="GO" id="GO:0005886">
    <property type="term" value="C:plasma membrane"/>
    <property type="evidence" value="ECO:0007669"/>
    <property type="project" value="TreeGrafter"/>
</dbReference>
<dbReference type="AlphaFoldDB" id="A0A1X0YCX1"/>
<feature type="domain" description="Methyl-accepting transducer" evidence="6">
    <location>
        <begin position="366"/>
        <end position="602"/>
    </location>
</feature>
<dbReference type="SMART" id="SM00283">
    <property type="entry name" value="MA"/>
    <property type="match status" value="1"/>
</dbReference>
<dbReference type="PANTHER" id="PTHR43531">
    <property type="entry name" value="PROTEIN ICFG"/>
    <property type="match status" value="1"/>
</dbReference>
<sequence>MLKNIKLQYKLVFLFLVMAMLVAVTGSFGLWSQSQIRALLAQTKSRAAQTKITVLMKVALQGSRLNLLEAAMTRGNADDFENHKVDYDLQRGTFDSYCTILLKGQPRLHIPPAQPGSTLHKRIENVRRNFETFDLVAQKLLKRKAALLSGATADGTLDRLVWIELPHEVDAVSVAVDDLLVEVGKLTARGATEAAAIQHRSSVLFLSVIGVSILLAVALGLFATRFIVSRIKILVKALRQGAEGDLTATVTILSEDELGRLGADFNLMLEKLSAMLGKVKVLTGKLGQMENRMLDVSREVVDGAEVQQRGVEETSAAVVRINDSQQEITAAVEVLNRSVAETALSILNMAGNIQGVAGSTESLAGSVEHVSSSISEMVATIKHIEENARTLNHAAVTTASSIAEMDTSIQEIEGNARQTAKIAEAVHEDAETGQRAVQATIEGIKEIRRSGQLTAESIQSLDQSVKDIGMFLSVINDVTEEARLLSLNASIIAAQSGEHGRGFAVVADEIRSLAERTGQSTDEIEQVIGRVEEEMRSVIQAVTSAEKKIEEGESLSLQAGTALNKIVDGVERSTVQVSEIARATREQAKGSQLIRDTMEKVSDMVGQIAMSTHQQATASEEIMAEVEKMAELTDRVRNATRKQSDESEQISHLTEGISSKILEIRQSCDQQAVGSGRIVEAIADIQESTRKNLGSANALDSILGELSAEITALEKEVVAFKILD</sequence>
<keyword evidence="5" id="KW-0812">Transmembrane</keyword>
<keyword evidence="9" id="KW-1185">Reference proteome</keyword>
<dbReference type="SMART" id="SM00304">
    <property type="entry name" value="HAMP"/>
    <property type="match status" value="1"/>
</dbReference>
<keyword evidence="5" id="KW-1133">Transmembrane helix</keyword>
<dbReference type="CDD" id="cd06225">
    <property type="entry name" value="HAMP"/>
    <property type="match status" value="1"/>
</dbReference>
<organism evidence="8 9">
    <name type="scientific">Geothermobacter hydrogeniphilus</name>
    <dbReference type="NCBI Taxonomy" id="1969733"/>
    <lineage>
        <taxon>Bacteria</taxon>
        <taxon>Pseudomonadati</taxon>
        <taxon>Thermodesulfobacteriota</taxon>
        <taxon>Desulfuromonadia</taxon>
        <taxon>Desulfuromonadales</taxon>
        <taxon>Geothermobacteraceae</taxon>
        <taxon>Geothermobacter</taxon>
    </lineage>
</organism>
<evidence type="ECO:0000313" key="8">
    <source>
        <dbReference type="EMBL" id="ORJ62977.1"/>
    </source>
</evidence>
<dbReference type="Gene3D" id="1.10.287.950">
    <property type="entry name" value="Methyl-accepting chemotaxis protein"/>
    <property type="match status" value="1"/>
</dbReference>
<feature type="domain" description="HAMP" evidence="7">
    <location>
        <begin position="225"/>
        <end position="277"/>
    </location>
</feature>
<feature type="coiled-coil region" evidence="4">
    <location>
        <begin position="622"/>
        <end position="649"/>
    </location>
</feature>
<evidence type="ECO:0000259" key="7">
    <source>
        <dbReference type="PROSITE" id="PS50885"/>
    </source>
</evidence>
<evidence type="ECO:0000256" key="5">
    <source>
        <dbReference type="SAM" id="Phobius"/>
    </source>
</evidence>
<dbReference type="Gene3D" id="6.10.340.10">
    <property type="match status" value="1"/>
</dbReference>
<dbReference type="Pfam" id="PF00672">
    <property type="entry name" value="HAMP"/>
    <property type="match status" value="1"/>
</dbReference>
<evidence type="ECO:0000256" key="3">
    <source>
        <dbReference type="PROSITE-ProRule" id="PRU00284"/>
    </source>
</evidence>
<comment type="caution">
    <text evidence="8">The sequence shown here is derived from an EMBL/GenBank/DDBJ whole genome shotgun (WGS) entry which is preliminary data.</text>
</comment>
<keyword evidence="1" id="KW-0145">Chemotaxis</keyword>
<evidence type="ECO:0000256" key="2">
    <source>
        <dbReference type="ARBA" id="ARBA00029447"/>
    </source>
</evidence>
<dbReference type="PROSITE" id="PS50885">
    <property type="entry name" value="HAMP"/>
    <property type="match status" value="1"/>
</dbReference>
<evidence type="ECO:0008006" key="10">
    <source>
        <dbReference type="Google" id="ProtNLM"/>
    </source>
</evidence>
<dbReference type="Pfam" id="PF00015">
    <property type="entry name" value="MCPsignal"/>
    <property type="match status" value="1"/>
</dbReference>
<dbReference type="GO" id="GO:0006935">
    <property type="term" value="P:chemotaxis"/>
    <property type="evidence" value="ECO:0007669"/>
    <property type="project" value="UniProtKB-KW"/>
</dbReference>
<dbReference type="InterPro" id="IPR003660">
    <property type="entry name" value="HAMP_dom"/>
</dbReference>
<dbReference type="InterPro" id="IPR051310">
    <property type="entry name" value="MCP_chemotaxis"/>
</dbReference>
<proteinExistence type="inferred from homology"/>
<name>A0A1X0YCX1_9BACT</name>
<keyword evidence="3" id="KW-0807">Transducer</keyword>
<dbReference type="STRING" id="1969733.B5V00_02695"/>
<evidence type="ECO:0000259" key="6">
    <source>
        <dbReference type="PROSITE" id="PS50111"/>
    </source>
</evidence>
<evidence type="ECO:0000313" key="9">
    <source>
        <dbReference type="Proteomes" id="UP000193136"/>
    </source>
</evidence>
<evidence type="ECO:0000256" key="1">
    <source>
        <dbReference type="ARBA" id="ARBA00022500"/>
    </source>
</evidence>
<dbReference type="GO" id="GO:0004888">
    <property type="term" value="F:transmembrane signaling receptor activity"/>
    <property type="evidence" value="ECO:0007669"/>
    <property type="project" value="TreeGrafter"/>
</dbReference>
<dbReference type="PANTHER" id="PTHR43531:SF11">
    <property type="entry name" value="METHYL-ACCEPTING CHEMOTAXIS PROTEIN 3"/>
    <property type="match status" value="1"/>
</dbReference>
<feature type="transmembrane region" description="Helical" evidence="5">
    <location>
        <begin position="12"/>
        <end position="31"/>
    </location>
</feature>
<dbReference type="Proteomes" id="UP000193136">
    <property type="component" value="Unassembled WGS sequence"/>
</dbReference>
<reference evidence="8 9" key="1">
    <citation type="submission" date="2017-03" db="EMBL/GenBank/DDBJ databases">
        <title>Genome sequence of Geothermobacter sp. EPR-M, Deep-Sea Iron Reducer.</title>
        <authorList>
            <person name="Tully B."/>
            <person name="Savalia P."/>
            <person name="Abuyen K."/>
            <person name="Baughan C."/>
            <person name="Romero E."/>
            <person name="Ronkowski C."/>
            <person name="Torres B."/>
            <person name="Tremblay J."/>
            <person name="Trujillo A."/>
            <person name="Tyler M."/>
            <person name="Perez-Rodriguez I."/>
            <person name="Amend J."/>
        </authorList>
    </citation>
    <scope>NUCLEOTIDE SEQUENCE [LARGE SCALE GENOMIC DNA]</scope>
    <source>
        <strain evidence="8 9">EPR-M</strain>
    </source>
</reference>
<dbReference type="InterPro" id="IPR004089">
    <property type="entry name" value="MCPsignal_dom"/>
</dbReference>
<dbReference type="OrthoDB" id="5523945at2"/>
<dbReference type="RefSeq" id="WP_085009217.1">
    <property type="nucleotide sequence ID" value="NZ_NAAD01000002.1"/>
</dbReference>
<feature type="transmembrane region" description="Helical" evidence="5">
    <location>
        <begin position="203"/>
        <end position="228"/>
    </location>
</feature>
<comment type="similarity">
    <text evidence="2">Belongs to the methyl-accepting chemotaxis (MCP) protein family.</text>
</comment>
<dbReference type="EMBL" id="NAAD01000002">
    <property type="protein sequence ID" value="ORJ62977.1"/>
    <property type="molecule type" value="Genomic_DNA"/>
</dbReference>
<dbReference type="PROSITE" id="PS50111">
    <property type="entry name" value="CHEMOTAXIS_TRANSDUC_2"/>
    <property type="match status" value="1"/>
</dbReference>
<protein>
    <recommendedName>
        <fullName evidence="10">Methyl-accepting chemotaxis protein</fullName>
    </recommendedName>
</protein>
<keyword evidence="4" id="KW-0175">Coiled coil</keyword>